<dbReference type="AlphaFoldDB" id="A0AAI9Y2M0"/>
<name>A0AAI9Y2M0_9PEZI</name>
<proteinExistence type="predicted"/>
<keyword evidence="1" id="KW-0472">Membrane</keyword>
<protein>
    <submittedName>
        <fullName evidence="2">Uncharacterized protein</fullName>
    </submittedName>
</protein>
<dbReference type="EMBL" id="MPDP01000156">
    <property type="protein sequence ID" value="KAK1474943.1"/>
    <property type="molecule type" value="Genomic_DNA"/>
</dbReference>
<accession>A0AAI9Y2M0</accession>
<evidence type="ECO:0000313" key="3">
    <source>
        <dbReference type="Proteomes" id="UP001239213"/>
    </source>
</evidence>
<comment type="caution">
    <text evidence="2">The sequence shown here is derived from an EMBL/GenBank/DDBJ whole genome shotgun (WGS) entry which is preliminary data.</text>
</comment>
<gene>
    <name evidence="2" type="ORF">CCUS01_17009</name>
</gene>
<feature type="transmembrane region" description="Helical" evidence="1">
    <location>
        <begin position="20"/>
        <end position="40"/>
    </location>
</feature>
<evidence type="ECO:0000313" key="2">
    <source>
        <dbReference type="EMBL" id="KAK1474943.1"/>
    </source>
</evidence>
<reference evidence="2" key="1">
    <citation type="submission" date="2016-11" db="EMBL/GenBank/DDBJ databases">
        <title>The genome sequence of Colletotrichum cuscutae.</title>
        <authorList>
            <person name="Baroncelli R."/>
        </authorList>
    </citation>
    <scope>NUCLEOTIDE SEQUENCE</scope>
    <source>
        <strain evidence="2">IMI 304802</strain>
    </source>
</reference>
<sequence>MWASSSSMVRLTPWQKFHRLARGVTYLSLLYVSAGFRLLFKESSVARYTTTWIGVTILTDSRTLLIESTAACSPCKMTFRLNEFVSKPRCWKIWLSCLEGFVICKPNQGICSIRQRILFQIRLTESSLLVREELSIHKK</sequence>
<keyword evidence="3" id="KW-1185">Reference proteome</keyword>
<organism evidence="2 3">
    <name type="scientific">Colletotrichum cuscutae</name>
    <dbReference type="NCBI Taxonomy" id="1209917"/>
    <lineage>
        <taxon>Eukaryota</taxon>
        <taxon>Fungi</taxon>
        <taxon>Dikarya</taxon>
        <taxon>Ascomycota</taxon>
        <taxon>Pezizomycotina</taxon>
        <taxon>Sordariomycetes</taxon>
        <taxon>Hypocreomycetidae</taxon>
        <taxon>Glomerellales</taxon>
        <taxon>Glomerellaceae</taxon>
        <taxon>Colletotrichum</taxon>
        <taxon>Colletotrichum acutatum species complex</taxon>
    </lineage>
</organism>
<keyword evidence="1" id="KW-1133">Transmembrane helix</keyword>
<keyword evidence="1" id="KW-0812">Transmembrane</keyword>
<evidence type="ECO:0000256" key="1">
    <source>
        <dbReference type="SAM" id="Phobius"/>
    </source>
</evidence>
<dbReference type="Proteomes" id="UP001239213">
    <property type="component" value="Unassembled WGS sequence"/>
</dbReference>